<comment type="caution">
    <text evidence="13">The sequence shown here is derived from an EMBL/GenBank/DDBJ whole genome shotgun (WGS) entry which is preliminary data.</text>
</comment>
<evidence type="ECO:0000256" key="7">
    <source>
        <dbReference type="ARBA" id="ARBA00023034"/>
    </source>
</evidence>
<keyword evidence="10" id="KW-0325">Glycoprotein</keyword>
<evidence type="ECO:0000256" key="9">
    <source>
        <dbReference type="ARBA" id="ARBA00023157"/>
    </source>
</evidence>
<dbReference type="FunFam" id="3.90.550.10:FF:000029">
    <property type="entry name" value="Polypeptide N-acetylgalactosaminyltransferase"/>
    <property type="match status" value="1"/>
</dbReference>
<evidence type="ECO:0000256" key="2">
    <source>
        <dbReference type="ARBA" id="ARBA00005680"/>
    </source>
</evidence>
<dbReference type="EC" id="2.4.1.-" evidence="11"/>
<dbReference type="EMBL" id="CADEPI010000146">
    <property type="protein sequence ID" value="CAB3377482.1"/>
    <property type="molecule type" value="Genomic_DNA"/>
</dbReference>
<keyword evidence="11" id="KW-0328">Glycosyltransferase</keyword>
<comment type="cofactor">
    <cofactor evidence="11">
        <name>Mn(2+)</name>
        <dbReference type="ChEBI" id="CHEBI:29035"/>
    </cofactor>
</comment>
<dbReference type="GO" id="GO:0006493">
    <property type="term" value="P:protein O-linked glycosylation"/>
    <property type="evidence" value="ECO:0007669"/>
    <property type="project" value="TreeGrafter"/>
</dbReference>
<dbReference type="InterPro" id="IPR001173">
    <property type="entry name" value="Glyco_trans_2-like"/>
</dbReference>
<comment type="pathway">
    <text evidence="11">Protein modification; protein glycosylation.</text>
</comment>
<dbReference type="GO" id="GO:0004653">
    <property type="term" value="F:polypeptide N-acetylgalactosaminyltransferase activity"/>
    <property type="evidence" value="ECO:0007669"/>
    <property type="project" value="TreeGrafter"/>
</dbReference>
<keyword evidence="9 11" id="KW-1015">Disulfide bond</keyword>
<protein>
    <recommendedName>
        <fullName evidence="11">Polypeptide N-acetylgalactosaminyltransferase</fullName>
        <ecNumber evidence="11">2.4.1.-</ecNumber>
    </recommendedName>
    <alternativeName>
        <fullName evidence="11">Protein-UDP acetylgalactosaminyltransferase</fullName>
    </alternativeName>
</protein>
<name>A0A8S1D3B0_9INSE</name>
<dbReference type="SUPFAM" id="SSF53448">
    <property type="entry name" value="Nucleotide-diphospho-sugar transferases"/>
    <property type="match status" value="1"/>
</dbReference>
<dbReference type="AlphaFoldDB" id="A0A8S1D3B0"/>
<evidence type="ECO:0000313" key="14">
    <source>
        <dbReference type="Proteomes" id="UP000494165"/>
    </source>
</evidence>
<dbReference type="InterPro" id="IPR000772">
    <property type="entry name" value="Ricin_B_lectin"/>
</dbReference>
<gene>
    <name evidence="13" type="ORF">CLODIP_2_CD09611</name>
</gene>
<dbReference type="SUPFAM" id="SSF50370">
    <property type="entry name" value="Ricin B-like lectins"/>
    <property type="match status" value="1"/>
</dbReference>
<keyword evidence="11" id="KW-0464">Manganese</keyword>
<dbReference type="CDD" id="cd23439">
    <property type="entry name" value="beta-trefoil_Ricin_GALNT10-like"/>
    <property type="match status" value="1"/>
</dbReference>
<keyword evidence="5" id="KW-0735">Signal-anchor</keyword>
<evidence type="ECO:0000256" key="8">
    <source>
        <dbReference type="ARBA" id="ARBA00023136"/>
    </source>
</evidence>
<proteinExistence type="inferred from homology"/>
<dbReference type="OrthoDB" id="6159198at2759"/>
<dbReference type="CDD" id="cd02510">
    <property type="entry name" value="pp-GalNAc-T"/>
    <property type="match status" value="1"/>
</dbReference>
<dbReference type="InterPro" id="IPR035992">
    <property type="entry name" value="Ricin_B-like_lectins"/>
</dbReference>
<dbReference type="SMART" id="SM00458">
    <property type="entry name" value="RICIN"/>
    <property type="match status" value="1"/>
</dbReference>
<organism evidence="13 14">
    <name type="scientific">Cloeon dipterum</name>
    <dbReference type="NCBI Taxonomy" id="197152"/>
    <lineage>
        <taxon>Eukaryota</taxon>
        <taxon>Metazoa</taxon>
        <taxon>Ecdysozoa</taxon>
        <taxon>Arthropoda</taxon>
        <taxon>Hexapoda</taxon>
        <taxon>Insecta</taxon>
        <taxon>Pterygota</taxon>
        <taxon>Palaeoptera</taxon>
        <taxon>Ephemeroptera</taxon>
        <taxon>Pisciforma</taxon>
        <taxon>Baetidae</taxon>
        <taxon>Cloeon</taxon>
    </lineage>
</organism>
<reference evidence="13 14" key="1">
    <citation type="submission" date="2020-04" db="EMBL/GenBank/DDBJ databases">
        <authorList>
            <person name="Alioto T."/>
            <person name="Alioto T."/>
            <person name="Gomez Garrido J."/>
        </authorList>
    </citation>
    <scope>NUCLEOTIDE SEQUENCE [LARGE SCALE GENOMIC DNA]</scope>
</reference>
<keyword evidence="4 11" id="KW-0430">Lectin</keyword>
<evidence type="ECO:0000256" key="6">
    <source>
        <dbReference type="ARBA" id="ARBA00022989"/>
    </source>
</evidence>
<evidence type="ECO:0000256" key="1">
    <source>
        <dbReference type="ARBA" id="ARBA00004323"/>
    </source>
</evidence>
<dbReference type="InterPro" id="IPR029044">
    <property type="entry name" value="Nucleotide-diphossugar_trans"/>
</dbReference>
<evidence type="ECO:0000256" key="3">
    <source>
        <dbReference type="ARBA" id="ARBA00022692"/>
    </source>
</evidence>
<comment type="similarity">
    <text evidence="2 11">Belongs to the glycosyltransferase 2 family. GalNAc-T subfamily.</text>
</comment>
<dbReference type="InterPro" id="IPR045885">
    <property type="entry name" value="GalNAc-T"/>
</dbReference>
<dbReference type="PROSITE" id="PS50231">
    <property type="entry name" value="RICIN_B_LECTIN"/>
    <property type="match status" value="1"/>
</dbReference>
<keyword evidence="3" id="KW-0812">Transmembrane</keyword>
<dbReference type="Proteomes" id="UP000494165">
    <property type="component" value="Unassembled WGS sequence"/>
</dbReference>
<dbReference type="PANTHER" id="PTHR11675">
    <property type="entry name" value="N-ACETYLGALACTOSAMINYLTRANSFERASE"/>
    <property type="match status" value="1"/>
</dbReference>
<keyword evidence="11" id="KW-0808">Transferase</keyword>
<dbReference type="Gene3D" id="3.90.550.10">
    <property type="entry name" value="Spore Coat Polysaccharide Biosynthesis Protein SpsA, Chain A"/>
    <property type="match status" value="1"/>
</dbReference>
<evidence type="ECO:0000256" key="5">
    <source>
        <dbReference type="ARBA" id="ARBA00022968"/>
    </source>
</evidence>
<dbReference type="PANTHER" id="PTHR11675:SF134">
    <property type="entry name" value="N-ACETYLGALACTOSAMINYLTRANSFERASE 4-RELATED"/>
    <property type="match status" value="1"/>
</dbReference>
<keyword evidence="7 11" id="KW-0333">Golgi apparatus</keyword>
<keyword evidence="8" id="KW-0472">Membrane</keyword>
<dbReference type="GO" id="GO:0000139">
    <property type="term" value="C:Golgi membrane"/>
    <property type="evidence" value="ECO:0007669"/>
    <property type="project" value="UniProtKB-SubCell"/>
</dbReference>
<accession>A0A8S1D3B0</accession>
<dbReference type="Gene3D" id="2.80.10.50">
    <property type="match status" value="1"/>
</dbReference>
<keyword evidence="14" id="KW-1185">Reference proteome</keyword>
<keyword evidence="6" id="KW-1133">Transmembrane helix</keyword>
<evidence type="ECO:0000259" key="12">
    <source>
        <dbReference type="SMART" id="SM00458"/>
    </source>
</evidence>
<evidence type="ECO:0000256" key="4">
    <source>
        <dbReference type="ARBA" id="ARBA00022734"/>
    </source>
</evidence>
<dbReference type="GO" id="GO:0030246">
    <property type="term" value="F:carbohydrate binding"/>
    <property type="evidence" value="ECO:0007669"/>
    <property type="project" value="UniProtKB-KW"/>
</dbReference>
<evidence type="ECO:0000256" key="11">
    <source>
        <dbReference type="RuleBase" id="RU361242"/>
    </source>
</evidence>
<dbReference type="Pfam" id="PF00652">
    <property type="entry name" value="Ricin_B_lectin"/>
    <property type="match status" value="1"/>
</dbReference>
<dbReference type="Pfam" id="PF00535">
    <property type="entry name" value="Glycos_transf_2"/>
    <property type="match status" value="1"/>
</dbReference>
<sequence>MMRRNVRTFVKLLLVALLAVISTMITLRLLGPAEDLRSQSLPSDPLKVFAVTKEAGAHPENPVTEMSRRKSGRIDWHDHAQIKADSLRIGPGEQGQSVVLKPEDEHEKEELYKVNGFNALASDKMSLNRSLPDIRHPGCKTKKYLAHLPDVSVVVPFHNEHLSTLLRTAMSAIYRAPPGLVREVILVDDFSNKDILRKPLEDYINKHLPRVRVLRLPERSGLILARLAGAREAKGEVLVFLDSHTECNVNWLPPLLDPIALDYKTCVCPFIDVLDFDTFQYRAQDEGARGAFDWEFFYKRLPLLPEDLKNPTEPFKSPVMAGGLFAISARFFWELGGYDPGLMIWGGEQYELSFKIWQCGGQMVDAPCSRIGHVYRKFAPFPNPHSGTDFVGKNYMRVATVWMDEYKEYLLKRRPQYRKIDPGDLTDQFAVRKRLNCKPFKWFMTEVAFDLPLKYPPIEPPDFASGKIRSLAIPDYCVDTKHHNKDETVILDKCGQSGNSEQEFVLSWHKDVRPKGRSMCWDVPSASEKRSPVKLWGCHGMQGNQFWRYYPEKKQLVHGGNRLCLDCDRVTHELFVTGCEDGVETQKWEFEKPDLKALANWDNAGPK</sequence>
<comment type="subcellular location">
    <subcellularLocation>
        <location evidence="1 11">Golgi apparatus membrane</location>
        <topology evidence="1 11">Single-pass type II membrane protein</topology>
    </subcellularLocation>
</comment>
<evidence type="ECO:0000256" key="10">
    <source>
        <dbReference type="ARBA" id="ARBA00023180"/>
    </source>
</evidence>
<evidence type="ECO:0000313" key="13">
    <source>
        <dbReference type="EMBL" id="CAB3377482.1"/>
    </source>
</evidence>
<feature type="domain" description="Ricin B lectin" evidence="12">
    <location>
        <begin position="465"/>
        <end position="591"/>
    </location>
</feature>